<dbReference type="Pfam" id="PF10604">
    <property type="entry name" value="Polyketide_cyc2"/>
    <property type="match status" value="1"/>
</dbReference>
<sequence>MTERVWKIEESALVGASAEDAYTAVSELRNMGRWSPECFAVWCRGQEVREGTRFVGFNRKGLLLWFTTCRVTRAERPHEFAFRVTTFGLPVALWGYRFEPEGAATRVTEYWEDLRTGRGARTAELLGRVFTGTRPADRAEINRAGMRATLDRLAAALGG</sequence>
<name>A0A1S2P7Z8_9ACTN</name>
<gene>
    <name evidence="1" type="ORF">BIV24_19450</name>
</gene>
<dbReference type="InterPro" id="IPR019587">
    <property type="entry name" value="Polyketide_cyclase/dehydratase"/>
</dbReference>
<proteinExistence type="predicted"/>
<dbReference type="AlphaFoldDB" id="A0A1S2P7Z8"/>
<evidence type="ECO:0000313" key="1">
    <source>
        <dbReference type="EMBL" id="OIJ89821.1"/>
    </source>
</evidence>
<dbReference type="CDD" id="cd07812">
    <property type="entry name" value="SRPBCC"/>
    <property type="match status" value="1"/>
</dbReference>
<dbReference type="EMBL" id="MLYP01000049">
    <property type="protein sequence ID" value="OIJ89821.1"/>
    <property type="molecule type" value="Genomic_DNA"/>
</dbReference>
<evidence type="ECO:0000313" key="2">
    <source>
        <dbReference type="Proteomes" id="UP000179935"/>
    </source>
</evidence>
<dbReference type="Proteomes" id="UP000179935">
    <property type="component" value="Unassembled WGS sequence"/>
</dbReference>
<reference evidence="1 2" key="1">
    <citation type="submission" date="2016-10" db="EMBL/GenBank/DDBJ databases">
        <title>Genome sequence of Streptomyces sp. MUSC 93.</title>
        <authorList>
            <person name="Lee L.-H."/>
            <person name="Ser H.-L."/>
            <person name="Law J.W.-F."/>
        </authorList>
    </citation>
    <scope>NUCLEOTIDE SEQUENCE [LARGE SCALE GENOMIC DNA]</scope>
    <source>
        <strain evidence="1 2">MUSC 93</strain>
    </source>
</reference>
<accession>A0A1S2P7Z8</accession>
<comment type="caution">
    <text evidence="1">The sequence shown here is derived from an EMBL/GenBank/DDBJ whole genome shotgun (WGS) entry which is preliminary data.</text>
</comment>
<keyword evidence="2" id="KW-1185">Reference proteome</keyword>
<dbReference type="InterPro" id="IPR023393">
    <property type="entry name" value="START-like_dom_sf"/>
</dbReference>
<dbReference type="SUPFAM" id="SSF55961">
    <property type="entry name" value="Bet v1-like"/>
    <property type="match status" value="1"/>
</dbReference>
<dbReference type="OrthoDB" id="4618973at2"/>
<protein>
    <submittedName>
        <fullName evidence="1">Activator of HSP90 ATPase</fullName>
    </submittedName>
</protein>
<dbReference type="STRING" id="1428652.BIV24_19450"/>
<dbReference type="Gene3D" id="3.30.530.20">
    <property type="match status" value="1"/>
</dbReference>
<organism evidence="1 2">
    <name type="scientific">Streptomyces colonosanans</name>
    <dbReference type="NCBI Taxonomy" id="1428652"/>
    <lineage>
        <taxon>Bacteria</taxon>
        <taxon>Bacillati</taxon>
        <taxon>Actinomycetota</taxon>
        <taxon>Actinomycetes</taxon>
        <taxon>Kitasatosporales</taxon>
        <taxon>Streptomycetaceae</taxon>
        <taxon>Streptomyces</taxon>
    </lineage>
</organism>